<feature type="transmembrane region" description="Helical" evidence="1">
    <location>
        <begin position="22"/>
        <end position="40"/>
    </location>
</feature>
<proteinExistence type="predicted"/>
<dbReference type="SUPFAM" id="SSF56059">
    <property type="entry name" value="Glutathione synthetase ATP-binding domain-like"/>
    <property type="match status" value="1"/>
</dbReference>
<keyword evidence="1" id="KW-1133">Transmembrane helix</keyword>
<name>A0ABT1W726_9PROT</name>
<dbReference type="Proteomes" id="UP001524587">
    <property type="component" value="Unassembled WGS sequence"/>
</dbReference>
<comment type="caution">
    <text evidence="2">The sequence shown here is derived from an EMBL/GenBank/DDBJ whole genome shotgun (WGS) entry which is preliminary data.</text>
</comment>
<sequence>MNVMTVERPARASVPISSFEFWPGWLFYIPVVAYWLWLGLRFRGFTLPTAANPRVETGGLCGESKSSILDQAGPEASAWIAPYVRMVTGENDLARAQALLSGAKLSLPVVVKPDIGCNGTGVRRADSVQALADALAAFPRDVTILLQELIPFEGEAGIFYVRHPGQENGRVTSLTLKIAPRIVGDGRSTIRELVLADERSGRIPDIYLPRLAGRQDEVLPAGVGMTLVFAGNHCKGSIFLDGHRDITDALERRIDAIMRDIPDFHFGRIDVKFRSISALRAGESFGIIEINGVGSEATHIWDSTTTLAKAYRDQLWHYRQAFEIGAAMRRRGCRPTGPFALLAAWRNQRRLMRSYPLND</sequence>
<evidence type="ECO:0000313" key="3">
    <source>
        <dbReference type="Proteomes" id="UP001524587"/>
    </source>
</evidence>
<gene>
    <name evidence="2" type="ORF">NFI95_09490</name>
</gene>
<reference evidence="2 3" key="1">
    <citation type="submission" date="2022-06" db="EMBL/GenBank/DDBJ databases">
        <title>Endosaccharibacter gen. nov., sp. nov., endophytic bacteria isolated from sugarcane.</title>
        <authorList>
            <person name="Pitiwittayakul N."/>
            <person name="Yukphan P."/>
            <person name="Charoenyingcharoen P."/>
            <person name="Tanasupawat S."/>
        </authorList>
    </citation>
    <scope>NUCLEOTIDE SEQUENCE [LARGE SCALE GENOMIC DNA]</scope>
    <source>
        <strain evidence="2 3">KSS8</strain>
    </source>
</reference>
<protein>
    <submittedName>
        <fullName evidence="2">ATP-grasp domain-containing protein</fullName>
    </submittedName>
</protein>
<dbReference type="EMBL" id="JAMSKV010000007">
    <property type="protein sequence ID" value="MCQ8278684.1"/>
    <property type="molecule type" value="Genomic_DNA"/>
</dbReference>
<accession>A0ABT1W726</accession>
<evidence type="ECO:0000256" key="1">
    <source>
        <dbReference type="SAM" id="Phobius"/>
    </source>
</evidence>
<organism evidence="2 3">
    <name type="scientific">Endosaccharibacter trunci</name>
    <dbReference type="NCBI Taxonomy" id="2812733"/>
    <lineage>
        <taxon>Bacteria</taxon>
        <taxon>Pseudomonadati</taxon>
        <taxon>Pseudomonadota</taxon>
        <taxon>Alphaproteobacteria</taxon>
        <taxon>Acetobacterales</taxon>
        <taxon>Acetobacteraceae</taxon>
        <taxon>Endosaccharibacter</taxon>
    </lineage>
</organism>
<keyword evidence="1" id="KW-0472">Membrane</keyword>
<evidence type="ECO:0000313" key="2">
    <source>
        <dbReference type="EMBL" id="MCQ8278684.1"/>
    </source>
</evidence>
<keyword evidence="3" id="KW-1185">Reference proteome</keyword>
<keyword evidence="1" id="KW-0812">Transmembrane</keyword>